<dbReference type="PANTHER" id="PTHR10272">
    <property type="entry name" value="PLATELET-ACTIVATING FACTOR ACETYLHYDROLASE"/>
    <property type="match status" value="1"/>
</dbReference>
<evidence type="ECO:0000313" key="5">
    <source>
        <dbReference type="Proteomes" id="UP001523216"/>
    </source>
</evidence>
<dbReference type="EMBL" id="JAMQOL010000024">
    <property type="protein sequence ID" value="MCM4079759.1"/>
    <property type="molecule type" value="Genomic_DNA"/>
</dbReference>
<evidence type="ECO:0008006" key="6">
    <source>
        <dbReference type="Google" id="ProtNLM"/>
    </source>
</evidence>
<dbReference type="InterPro" id="IPR029058">
    <property type="entry name" value="AB_hydrolase_fold"/>
</dbReference>
<accession>A0ABT0Y363</accession>
<dbReference type="PANTHER" id="PTHR10272:SF0">
    <property type="entry name" value="PLATELET-ACTIVATING FACTOR ACETYLHYDROLASE"/>
    <property type="match status" value="1"/>
</dbReference>
<evidence type="ECO:0000256" key="3">
    <source>
        <dbReference type="ARBA" id="ARBA00023098"/>
    </source>
</evidence>
<dbReference type="Proteomes" id="UP001523216">
    <property type="component" value="Unassembled WGS sequence"/>
</dbReference>
<evidence type="ECO:0000256" key="1">
    <source>
        <dbReference type="ARBA" id="ARBA00022801"/>
    </source>
</evidence>
<keyword evidence="3" id="KW-0443">Lipid metabolism</keyword>
<dbReference type="SUPFAM" id="SSF53474">
    <property type="entry name" value="alpha/beta-Hydrolases"/>
    <property type="match status" value="1"/>
</dbReference>
<keyword evidence="1" id="KW-0378">Hydrolase</keyword>
<reference evidence="4 5" key="1">
    <citation type="submission" date="2022-06" db="EMBL/GenBank/DDBJ databases">
        <title>Actinoplanes abujensis sp. nov., isolated from Nigerian arid soil.</title>
        <authorList>
            <person name="Ding P."/>
        </authorList>
    </citation>
    <scope>NUCLEOTIDE SEQUENCE [LARGE SCALE GENOMIC DNA]</scope>
    <source>
        <strain evidence="5">TRM88002</strain>
    </source>
</reference>
<keyword evidence="2" id="KW-0442">Lipid degradation</keyword>
<keyword evidence="5" id="KW-1185">Reference proteome</keyword>
<dbReference type="Gene3D" id="3.40.50.1820">
    <property type="entry name" value="alpha/beta hydrolase"/>
    <property type="match status" value="1"/>
</dbReference>
<sequence>MRIGRILAVAVIVLALVAGFLTYARAQSQRAVSLAPSGQHPVGRLTDLWVDRSRTDQFAPVGGTPRMLSTWVWYPAAAGARGPESAYAPGEWAGLQRFGWATTRLDRVRTGTRDEIPWARGRFPIVVLLPDLGLSAPQYAAVAAGLAARGNVVVGVTPTYSSRLSVIDGRPVAASAAGSSSGREDQLVSVWAADARFASARAAQQFGARADNSRIAYVGHGLGGTAAIEACRLDGRCAAAVSLDGSPTGAAATDGFSRPLLLLNAGQSPSMPGRSFTLTGAGRLSFTDLAAFRVAAPLRWALPLGSLDGRRALDITVDYTGSFLHSAVTGDTWKAPAYPEVHEATVLSR</sequence>
<evidence type="ECO:0000256" key="2">
    <source>
        <dbReference type="ARBA" id="ARBA00022963"/>
    </source>
</evidence>
<evidence type="ECO:0000313" key="4">
    <source>
        <dbReference type="EMBL" id="MCM4079759.1"/>
    </source>
</evidence>
<organism evidence="4 5">
    <name type="scientific">Paractinoplanes hotanensis</name>
    <dbReference type="NCBI Taxonomy" id="2906497"/>
    <lineage>
        <taxon>Bacteria</taxon>
        <taxon>Bacillati</taxon>
        <taxon>Actinomycetota</taxon>
        <taxon>Actinomycetes</taxon>
        <taxon>Micromonosporales</taxon>
        <taxon>Micromonosporaceae</taxon>
        <taxon>Paractinoplanes</taxon>
    </lineage>
</organism>
<comment type="caution">
    <text evidence="4">The sequence shown here is derived from an EMBL/GenBank/DDBJ whole genome shotgun (WGS) entry which is preliminary data.</text>
</comment>
<gene>
    <name evidence="4" type="ORF">LXN57_19475</name>
</gene>
<protein>
    <recommendedName>
        <fullName evidence="6">Alpha/beta hydrolase</fullName>
    </recommendedName>
</protein>
<dbReference type="RefSeq" id="WP_251799604.1">
    <property type="nucleotide sequence ID" value="NZ_JAMQOL010000024.1"/>
</dbReference>
<name>A0ABT0Y363_9ACTN</name>
<proteinExistence type="predicted"/>